<dbReference type="InterPro" id="IPR035451">
    <property type="entry name" value="Ada-like_dom_sf"/>
</dbReference>
<feature type="binding site" evidence="13">
    <location>
        <position position="56"/>
    </location>
    <ligand>
        <name>Zn(2+)</name>
        <dbReference type="ChEBI" id="CHEBI:29105"/>
    </ligand>
</feature>
<comment type="caution">
    <text evidence="16">The sequence shown here is derived from an EMBL/GenBank/DDBJ whole genome shotgun (WGS) entry which is preliminary data.</text>
</comment>
<evidence type="ECO:0000256" key="5">
    <source>
        <dbReference type="ARBA" id="ARBA00022679"/>
    </source>
</evidence>
<evidence type="ECO:0000256" key="10">
    <source>
        <dbReference type="ARBA" id="ARBA00023204"/>
    </source>
</evidence>
<dbReference type="PANTHER" id="PTHR10815">
    <property type="entry name" value="METHYLATED-DNA--PROTEIN-CYSTEINE METHYLTRANSFERASE"/>
    <property type="match status" value="1"/>
</dbReference>
<evidence type="ECO:0000256" key="2">
    <source>
        <dbReference type="ARBA" id="ARBA00008711"/>
    </source>
</evidence>
<dbReference type="GO" id="GO:0032259">
    <property type="term" value="P:methylation"/>
    <property type="evidence" value="ECO:0007669"/>
    <property type="project" value="UniProtKB-KW"/>
</dbReference>
<evidence type="ECO:0000256" key="3">
    <source>
        <dbReference type="ARBA" id="ARBA00011918"/>
    </source>
</evidence>
<dbReference type="EMBL" id="SNVJ01000005">
    <property type="protein sequence ID" value="MXP63307.1"/>
    <property type="molecule type" value="Genomic_DNA"/>
</dbReference>
<feature type="binding site" evidence="13">
    <location>
        <position position="60"/>
    </location>
    <ligand>
        <name>Zn(2+)</name>
        <dbReference type="ChEBI" id="CHEBI:29105"/>
    </ligand>
</feature>
<dbReference type="PROSITE" id="PS01124">
    <property type="entry name" value="HTH_ARAC_FAMILY_2"/>
    <property type="match status" value="1"/>
</dbReference>
<keyword evidence="5 16" id="KW-0808">Transferase</keyword>
<dbReference type="GO" id="GO:0003700">
    <property type="term" value="F:DNA-binding transcription factor activity"/>
    <property type="evidence" value="ECO:0007669"/>
    <property type="project" value="InterPro"/>
</dbReference>
<keyword evidence="6" id="KW-0227">DNA damage</keyword>
<dbReference type="AlphaFoldDB" id="A0A845BD81"/>
<evidence type="ECO:0000256" key="4">
    <source>
        <dbReference type="ARBA" id="ARBA00022603"/>
    </source>
</evidence>
<dbReference type="Proteomes" id="UP000460715">
    <property type="component" value="Unassembled WGS sequence"/>
</dbReference>
<feature type="active site" description="Nucleophile; methyl group acceptor from either O6-methylguanine or O4-methylthymine" evidence="12">
    <location>
        <position position="339"/>
    </location>
</feature>
<dbReference type="GO" id="GO:0003908">
    <property type="term" value="F:methylated-DNA-[protein]-cysteine S-methyltransferase activity"/>
    <property type="evidence" value="ECO:0007669"/>
    <property type="project" value="UniProtKB-EC"/>
</dbReference>
<evidence type="ECO:0000256" key="9">
    <source>
        <dbReference type="ARBA" id="ARBA00023163"/>
    </source>
</evidence>
<dbReference type="SUPFAM" id="SSF46689">
    <property type="entry name" value="Homeodomain-like"/>
    <property type="match status" value="1"/>
</dbReference>
<organism evidence="16 17">
    <name type="scientific">Teichococcus coralli</name>
    <dbReference type="NCBI Taxonomy" id="2545983"/>
    <lineage>
        <taxon>Bacteria</taxon>
        <taxon>Pseudomonadati</taxon>
        <taxon>Pseudomonadota</taxon>
        <taxon>Alphaproteobacteria</taxon>
        <taxon>Acetobacterales</taxon>
        <taxon>Roseomonadaceae</taxon>
        <taxon>Roseomonas</taxon>
    </lineage>
</organism>
<evidence type="ECO:0000256" key="14">
    <source>
        <dbReference type="SAM" id="MobiDB-lite"/>
    </source>
</evidence>
<dbReference type="Pfam" id="PF02870">
    <property type="entry name" value="Methyltransf_1N"/>
    <property type="match status" value="1"/>
</dbReference>
<keyword evidence="7" id="KW-0805">Transcription regulation</keyword>
<dbReference type="Gene3D" id="1.10.10.60">
    <property type="entry name" value="Homeodomain-like"/>
    <property type="match status" value="1"/>
</dbReference>
<evidence type="ECO:0000256" key="6">
    <source>
        <dbReference type="ARBA" id="ARBA00022763"/>
    </source>
</evidence>
<keyword evidence="16" id="KW-0238">DNA-binding</keyword>
<dbReference type="Gene3D" id="3.30.160.70">
    <property type="entry name" value="Methylated DNA-protein cysteine methyltransferase domain"/>
    <property type="match status" value="1"/>
</dbReference>
<dbReference type="GO" id="GO:0008270">
    <property type="term" value="F:zinc ion binding"/>
    <property type="evidence" value="ECO:0007669"/>
    <property type="project" value="InterPro"/>
</dbReference>
<dbReference type="InterPro" id="IPR036217">
    <property type="entry name" value="MethylDNA_cys_MeTrfase_DNAb"/>
</dbReference>
<comment type="similarity">
    <text evidence="2">Belongs to the MGMT family.</text>
</comment>
<dbReference type="InterPro" id="IPR036388">
    <property type="entry name" value="WH-like_DNA-bd_sf"/>
</dbReference>
<dbReference type="InterPro" id="IPR016221">
    <property type="entry name" value="Bifunct_regulatory_prot_Ada"/>
</dbReference>
<dbReference type="OrthoDB" id="9802228at2"/>
<dbReference type="InterPro" id="IPR014048">
    <property type="entry name" value="MethylDNA_cys_MeTrfase_DNA-bd"/>
</dbReference>
<dbReference type="InterPro" id="IPR008332">
    <property type="entry name" value="MethylG_MeTrfase_N"/>
</dbReference>
<keyword evidence="13" id="KW-0862">Zinc</keyword>
<feature type="binding site" evidence="13">
    <location>
        <position position="87"/>
    </location>
    <ligand>
        <name>Zn(2+)</name>
        <dbReference type="ChEBI" id="CHEBI:29105"/>
    </ligand>
</feature>
<keyword evidence="13" id="KW-0479">Metal-binding</keyword>
<evidence type="ECO:0000313" key="17">
    <source>
        <dbReference type="Proteomes" id="UP000460715"/>
    </source>
</evidence>
<dbReference type="Pfam" id="PF02805">
    <property type="entry name" value="Ada_Zn_binding"/>
    <property type="match status" value="1"/>
</dbReference>
<dbReference type="Pfam" id="PF12833">
    <property type="entry name" value="HTH_18"/>
    <property type="match status" value="1"/>
</dbReference>
<evidence type="ECO:0000256" key="8">
    <source>
        <dbReference type="ARBA" id="ARBA00023159"/>
    </source>
</evidence>
<dbReference type="Pfam" id="PF01035">
    <property type="entry name" value="DNA_binding_1"/>
    <property type="match status" value="1"/>
</dbReference>
<accession>A0A845BD81</accession>
<feature type="binding site" evidence="13">
    <location>
        <position position="90"/>
    </location>
    <ligand>
        <name>Zn(2+)</name>
        <dbReference type="ChEBI" id="CHEBI:29105"/>
    </ligand>
</feature>
<protein>
    <recommendedName>
        <fullName evidence="3">methylated-DNA--[protein]-cysteine S-methyltransferase</fullName>
        <ecNumber evidence="3">2.1.1.63</ecNumber>
    </recommendedName>
</protein>
<comment type="catalytic activity">
    <reaction evidence="1">
        <text>a 4-O-methyl-thymidine in DNA + L-cysteinyl-[protein] = a thymidine in DNA + S-methyl-L-cysteinyl-[protein]</text>
        <dbReference type="Rhea" id="RHEA:53428"/>
        <dbReference type="Rhea" id="RHEA-COMP:10131"/>
        <dbReference type="Rhea" id="RHEA-COMP:10132"/>
        <dbReference type="Rhea" id="RHEA-COMP:13555"/>
        <dbReference type="Rhea" id="RHEA-COMP:13556"/>
        <dbReference type="ChEBI" id="CHEBI:29950"/>
        <dbReference type="ChEBI" id="CHEBI:82612"/>
        <dbReference type="ChEBI" id="CHEBI:137386"/>
        <dbReference type="ChEBI" id="CHEBI:137387"/>
        <dbReference type="EC" id="2.1.1.63"/>
    </reaction>
</comment>
<evidence type="ECO:0000256" key="1">
    <source>
        <dbReference type="ARBA" id="ARBA00001286"/>
    </source>
</evidence>
<evidence type="ECO:0000256" key="11">
    <source>
        <dbReference type="ARBA" id="ARBA00049348"/>
    </source>
</evidence>
<feature type="domain" description="HTH araC/xylS-type" evidence="15">
    <location>
        <begin position="120"/>
        <end position="201"/>
    </location>
</feature>
<evidence type="ECO:0000259" key="15">
    <source>
        <dbReference type="PROSITE" id="PS01124"/>
    </source>
</evidence>
<dbReference type="CDD" id="cd06445">
    <property type="entry name" value="ATase"/>
    <property type="match status" value="1"/>
</dbReference>
<dbReference type="GO" id="GO:0006281">
    <property type="term" value="P:DNA repair"/>
    <property type="evidence" value="ECO:0007669"/>
    <property type="project" value="UniProtKB-KW"/>
</dbReference>
<dbReference type="EC" id="2.1.1.63" evidence="3"/>
<dbReference type="NCBIfam" id="NF011964">
    <property type="entry name" value="PRK15435.1"/>
    <property type="match status" value="1"/>
</dbReference>
<dbReference type="SMART" id="SM00342">
    <property type="entry name" value="HTH_ARAC"/>
    <property type="match status" value="1"/>
</dbReference>
<keyword evidence="9" id="KW-0804">Transcription</keyword>
<dbReference type="InterPro" id="IPR004026">
    <property type="entry name" value="Ada_DNA_repair_Zn-bd"/>
</dbReference>
<feature type="active site" description="Nucleophile; methyl group acceptor from methylphosphotriester" evidence="12">
    <location>
        <position position="56"/>
    </location>
</feature>
<dbReference type="SUPFAM" id="SSF46767">
    <property type="entry name" value="Methylated DNA-protein cysteine methyltransferase, C-terminal domain"/>
    <property type="match status" value="1"/>
</dbReference>
<dbReference type="SUPFAM" id="SSF53155">
    <property type="entry name" value="Methylated DNA-protein cysteine methyltransferase domain"/>
    <property type="match status" value="1"/>
</dbReference>
<evidence type="ECO:0000256" key="12">
    <source>
        <dbReference type="PIRSR" id="PIRSR000409-1"/>
    </source>
</evidence>
<dbReference type="Gene3D" id="1.10.10.10">
    <property type="entry name" value="Winged helix-like DNA-binding domain superfamily/Winged helix DNA-binding domain"/>
    <property type="match status" value="1"/>
</dbReference>
<proteinExistence type="inferred from homology"/>
<comment type="catalytic activity">
    <reaction evidence="11">
        <text>a 6-O-methyl-2'-deoxyguanosine in DNA + L-cysteinyl-[protein] = S-methyl-L-cysteinyl-[protein] + a 2'-deoxyguanosine in DNA</text>
        <dbReference type="Rhea" id="RHEA:24000"/>
        <dbReference type="Rhea" id="RHEA-COMP:10131"/>
        <dbReference type="Rhea" id="RHEA-COMP:10132"/>
        <dbReference type="Rhea" id="RHEA-COMP:11367"/>
        <dbReference type="Rhea" id="RHEA-COMP:11368"/>
        <dbReference type="ChEBI" id="CHEBI:29950"/>
        <dbReference type="ChEBI" id="CHEBI:82612"/>
        <dbReference type="ChEBI" id="CHEBI:85445"/>
        <dbReference type="ChEBI" id="CHEBI:85448"/>
        <dbReference type="EC" id="2.1.1.63"/>
    </reaction>
</comment>
<dbReference type="InterPro" id="IPR001497">
    <property type="entry name" value="MethylDNA_cys_MeTrfase_AS"/>
</dbReference>
<keyword evidence="17" id="KW-1185">Reference proteome</keyword>
<dbReference type="InterPro" id="IPR009057">
    <property type="entry name" value="Homeodomain-like_sf"/>
</dbReference>
<dbReference type="Gene3D" id="3.40.10.10">
    <property type="entry name" value="DNA Methylphosphotriester Repair Domain"/>
    <property type="match status" value="1"/>
</dbReference>
<evidence type="ECO:0000256" key="13">
    <source>
        <dbReference type="PIRSR" id="PIRSR000409-3"/>
    </source>
</evidence>
<dbReference type="PIRSF" id="PIRSF000409">
    <property type="entry name" value="Ada"/>
    <property type="match status" value="1"/>
</dbReference>
<dbReference type="InterPro" id="IPR036631">
    <property type="entry name" value="MGMT_N_sf"/>
</dbReference>
<reference evidence="16 17" key="1">
    <citation type="submission" date="2019-03" db="EMBL/GenBank/DDBJ databases">
        <title>Roseomonas sp. a novel Roseomonas species isolated from Sea whip Gorgonian.</title>
        <authorList>
            <person name="Li F."/>
            <person name="Pan X."/>
            <person name="Huang S."/>
            <person name="Li Z."/>
            <person name="Meng B."/>
        </authorList>
    </citation>
    <scope>NUCLEOTIDE SEQUENCE [LARGE SCALE GENOMIC DNA]</scope>
    <source>
        <strain evidence="16 17">M0104</strain>
    </source>
</reference>
<dbReference type="SUPFAM" id="SSF57884">
    <property type="entry name" value="Ada DNA repair protein, N-terminal domain (N-Ada 10)"/>
    <property type="match status" value="1"/>
</dbReference>
<dbReference type="NCBIfam" id="TIGR00589">
    <property type="entry name" value="ogt"/>
    <property type="match status" value="1"/>
</dbReference>
<keyword evidence="8" id="KW-0010">Activator</keyword>
<evidence type="ECO:0000313" key="16">
    <source>
        <dbReference type="EMBL" id="MXP63307.1"/>
    </source>
</evidence>
<feature type="region of interest" description="Disordered" evidence="14">
    <location>
        <begin position="1"/>
        <end position="20"/>
    </location>
</feature>
<dbReference type="GO" id="GO:0043565">
    <property type="term" value="F:sequence-specific DNA binding"/>
    <property type="evidence" value="ECO:0007669"/>
    <property type="project" value="InterPro"/>
</dbReference>
<dbReference type="InterPro" id="IPR018060">
    <property type="entry name" value="HTH_AraC"/>
</dbReference>
<dbReference type="FunFam" id="1.10.10.10:FF:000214">
    <property type="entry name" value="Methylated-DNA--protein-cysteine methyltransferase"/>
    <property type="match status" value="1"/>
</dbReference>
<comment type="cofactor">
    <cofactor evidence="13">
        <name>Zn(2+)</name>
        <dbReference type="ChEBI" id="CHEBI:29105"/>
    </cofactor>
    <text evidence="13">Binds 1 zinc ion per subunit.</text>
</comment>
<evidence type="ECO:0000256" key="7">
    <source>
        <dbReference type="ARBA" id="ARBA00023015"/>
    </source>
</evidence>
<sequence length="370" mass="39304">MARASEPPQPAEGAEAAGNGISLLMNPDPEMLWAELQRREARPDMVYAVATQGVFCRFGCPSRLPLRRNVRFFPDCASAEAAGFRPCRRCDPLGTRAALHAEAVRDACARIEGAEAMPPLAELAAHAGYARHHFLRLFREITGLTPRAYADAVKARRLQAALGEGARVAEAVAEAGFGSESRVYEQPGRLLGMSPGAARRGGEGETIHHAFTASPLGLLMVAATEKGICRIAFGPDRATLLGELAARFPKARHLAGGEAMAVVLQGVVALIEEPHAARALPLDLRGTAFQQRVWQALMAIPPGETTTYSGLAEAIGQPRAVRAVAAACAANPAALAVPCHRVIGKDGALTGYRWGLPRKRELLAREKAPA</sequence>
<dbReference type="PANTHER" id="PTHR10815:SF14">
    <property type="entry name" value="BIFUNCTIONAL TRANSCRIPTIONAL ACTIVATOR_DNA REPAIR ENZYME ADA"/>
    <property type="match status" value="1"/>
</dbReference>
<dbReference type="PROSITE" id="PS00374">
    <property type="entry name" value="MGMT"/>
    <property type="match status" value="1"/>
</dbReference>
<keyword evidence="4 16" id="KW-0489">Methyltransferase</keyword>
<name>A0A845BD81_9PROT</name>
<gene>
    <name evidence="16" type="primary">ada</name>
    <name evidence="16" type="ORF">E0493_08075</name>
</gene>
<keyword evidence="10" id="KW-0234">DNA repair</keyword>